<evidence type="ECO:0000256" key="2">
    <source>
        <dbReference type="ARBA" id="ARBA00022737"/>
    </source>
</evidence>
<evidence type="ECO:0008006" key="6">
    <source>
        <dbReference type="Google" id="ProtNLM"/>
    </source>
</evidence>
<dbReference type="Pfam" id="PF00400">
    <property type="entry name" value="WD40"/>
    <property type="match status" value="3"/>
</dbReference>
<gene>
    <name evidence="5" type="ORF">TDIB3V08_LOCUS10671</name>
</gene>
<feature type="repeat" description="WD" evidence="3">
    <location>
        <begin position="300"/>
        <end position="329"/>
    </location>
</feature>
<dbReference type="SUPFAM" id="SSF50978">
    <property type="entry name" value="WD40 repeat-like"/>
    <property type="match status" value="1"/>
</dbReference>
<feature type="compositionally biased region" description="Polar residues" evidence="4">
    <location>
        <begin position="139"/>
        <end position="157"/>
    </location>
</feature>
<dbReference type="GO" id="GO:0005634">
    <property type="term" value="C:nucleus"/>
    <property type="evidence" value="ECO:0007669"/>
    <property type="project" value="TreeGrafter"/>
</dbReference>
<dbReference type="InterPro" id="IPR015943">
    <property type="entry name" value="WD40/YVTN_repeat-like_dom_sf"/>
</dbReference>
<reference evidence="5" key="1">
    <citation type="submission" date="2020-11" db="EMBL/GenBank/DDBJ databases">
        <authorList>
            <person name="Tran Van P."/>
        </authorList>
    </citation>
    <scope>NUCLEOTIDE SEQUENCE</scope>
</reference>
<dbReference type="AlphaFoldDB" id="A0A7R8ZCI0"/>
<keyword evidence="2" id="KW-0677">Repeat</keyword>
<dbReference type="PANTHER" id="PTHR22838">
    <property type="entry name" value="WD REPEAT PROTEIN 26-RELATED"/>
    <property type="match status" value="1"/>
</dbReference>
<evidence type="ECO:0000256" key="3">
    <source>
        <dbReference type="PROSITE-ProRule" id="PRU00221"/>
    </source>
</evidence>
<evidence type="ECO:0000256" key="4">
    <source>
        <dbReference type="SAM" id="MobiDB-lite"/>
    </source>
</evidence>
<dbReference type="SMART" id="SM00320">
    <property type="entry name" value="WD40"/>
    <property type="match status" value="3"/>
</dbReference>
<dbReference type="GO" id="GO:1990841">
    <property type="term" value="F:promoter-specific chromatin binding"/>
    <property type="evidence" value="ECO:0007669"/>
    <property type="project" value="TreeGrafter"/>
</dbReference>
<protein>
    <recommendedName>
        <fullName evidence="6">WD repeat-containing protein 13</fullName>
    </recommendedName>
</protein>
<dbReference type="InterPro" id="IPR036322">
    <property type="entry name" value="WD40_repeat_dom_sf"/>
</dbReference>
<proteinExistence type="predicted"/>
<evidence type="ECO:0000256" key="1">
    <source>
        <dbReference type="ARBA" id="ARBA00022574"/>
    </source>
</evidence>
<dbReference type="PROSITE" id="PS50082">
    <property type="entry name" value="WD_REPEATS_2"/>
    <property type="match status" value="2"/>
</dbReference>
<name>A0A7R8ZCI0_TIMDO</name>
<dbReference type="InterPro" id="IPR051350">
    <property type="entry name" value="WD_repeat-ST_regulator"/>
</dbReference>
<sequence>MICKIMCLATATFDSRNLGTLYIRRRSQLLREHTKVEVRDSCQGQVIFLLDYKMLNAIYRALDTHYEGGVGFISQLHHFPERVTSFGRHGRVDQVKDVLLSPHLRNRDHHLLESAVRKQYLKVRSQLLQKRYGVSCDQGQSSRTMSIRSNSRISESPENYRFPPESRPATTPNSEQGEVVPTKQADASRAIVGGTTIAENYAFVGVHHIFDQHTHAVTMVKFANNDRSKLCCASFDGTVSICNVTASPPVVDVVFRGHTKGVTGDFYLYNYISGLMRRSHNRLGGQSSISASHPGRACDWSVSNDLVVSCSLDGTIFLWDVASRRCLRVVRDQVAGAELLSCVFQPANNNMVIVSFRKDITFSGYLTHTCNHMLKNSCVESLEEKDHKGDKERDERNITESEQVRGEEWWKERGRWSHFTSKLQVGTVGDDRDDDPKRTILTEADRLAIRAGWWRSLTFPPGSTPKGGPVNSGGGFWPLLASLAAISSGRETTRVVDKEGTLQVRRKFAIRHENYLVRSTFLSGSEDSCVYFLDIERKGKPCVNTLQGHACPVLGVSFNYDESLLATSDYQGLVIVWKREKRSGGAM</sequence>
<organism evidence="5">
    <name type="scientific">Timema douglasi</name>
    <name type="common">Walking stick</name>
    <dbReference type="NCBI Taxonomy" id="61478"/>
    <lineage>
        <taxon>Eukaryota</taxon>
        <taxon>Metazoa</taxon>
        <taxon>Ecdysozoa</taxon>
        <taxon>Arthropoda</taxon>
        <taxon>Hexapoda</taxon>
        <taxon>Insecta</taxon>
        <taxon>Pterygota</taxon>
        <taxon>Neoptera</taxon>
        <taxon>Polyneoptera</taxon>
        <taxon>Phasmatodea</taxon>
        <taxon>Timematodea</taxon>
        <taxon>Timematoidea</taxon>
        <taxon>Timematidae</taxon>
        <taxon>Timema</taxon>
    </lineage>
</organism>
<dbReference type="EMBL" id="OA572541">
    <property type="protein sequence ID" value="CAD7204514.1"/>
    <property type="molecule type" value="Genomic_DNA"/>
</dbReference>
<dbReference type="PROSITE" id="PS50294">
    <property type="entry name" value="WD_REPEATS_REGION"/>
    <property type="match status" value="1"/>
</dbReference>
<dbReference type="Gene3D" id="2.130.10.10">
    <property type="entry name" value="YVTN repeat-like/Quinoprotein amine dehydrogenase"/>
    <property type="match status" value="3"/>
</dbReference>
<feature type="repeat" description="WD" evidence="3">
    <location>
        <begin position="546"/>
        <end position="578"/>
    </location>
</feature>
<dbReference type="PANTHER" id="PTHR22838:SF4">
    <property type="entry name" value="WD REPEAT-CONTAINING PROTEIN 13"/>
    <property type="match status" value="1"/>
</dbReference>
<keyword evidence="1 3" id="KW-0853">WD repeat</keyword>
<evidence type="ECO:0000313" key="5">
    <source>
        <dbReference type="EMBL" id="CAD7204514.1"/>
    </source>
</evidence>
<dbReference type="InterPro" id="IPR001680">
    <property type="entry name" value="WD40_rpt"/>
</dbReference>
<accession>A0A7R8ZCI0</accession>
<feature type="region of interest" description="Disordered" evidence="4">
    <location>
        <begin position="139"/>
        <end position="185"/>
    </location>
</feature>